<gene>
    <name evidence="2" type="ORF">UFOPK3547_01128</name>
</gene>
<organism evidence="2">
    <name type="scientific">freshwater metagenome</name>
    <dbReference type="NCBI Taxonomy" id="449393"/>
    <lineage>
        <taxon>unclassified sequences</taxon>
        <taxon>metagenomes</taxon>
        <taxon>ecological metagenomes</taxon>
    </lineage>
</organism>
<name>A0A6J5ZU66_9ZZZZ</name>
<accession>A0A6J5ZU66</accession>
<feature type="compositionally biased region" description="Low complexity" evidence="1">
    <location>
        <begin position="38"/>
        <end position="50"/>
    </location>
</feature>
<feature type="region of interest" description="Disordered" evidence="1">
    <location>
        <begin position="1"/>
        <end position="74"/>
    </location>
</feature>
<dbReference type="AlphaFoldDB" id="A0A6J5ZU66"/>
<evidence type="ECO:0000256" key="1">
    <source>
        <dbReference type="SAM" id="MobiDB-lite"/>
    </source>
</evidence>
<evidence type="ECO:0000313" key="2">
    <source>
        <dbReference type="EMBL" id="CAB4345605.1"/>
    </source>
</evidence>
<proteinExistence type="predicted"/>
<dbReference type="EMBL" id="CAESAN010000094">
    <property type="protein sequence ID" value="CAB4345605.1"/>
    <property type="molecule type" value="Genomic_DNA"/>
</dbReference>
<protein>
    <submittedName>
        <fullName evidence="2">Unannotated protein</fullName>
    </submittedName>
</protein>
<sequence length="94" mass="10021">MLTNLPRSRRQRPSARREAARGSQNEPKTIVPITANEPAEQPRAAVPAASARRRTSNVPPAGYATPGADKRFGNADPAGLLTELTRAALRLLPG</sequence>
<reference evidence="2" key="1">
    <citation type="submission" date="2020-05" db="EMBL/GenBank/DDBJ databases">
        <authorList>
            <person name="Chiriac C."/>
            <person name="Salcher M."/>
            <person name="Ghai R."/>
            <person name="Kavagutti S V."/>
        </authorList>
    </citation>
    <scope>NUCLEOTIDE SEQUENCE</scope>
</reference>